<comment type="caution">
    <text evidence="2">The sequence shown here is derived from an EMBL/GenBank/DDBJ whole genome shotgun (WGS) entry which is preliminary data.</text>
</comment>
<evidence type="ECO:0000313" key="3">
    <source>
        <dbReference type="Proteomes" id="UP000178129"/>
    </source>
</evidence>
<feature type="compositionally biased region" description="Polar residues" evidence="1">
    <location>
        <begin position="115"/>
        <end position="130"/>
    </location>
</feature>
<dbReference type="Proteomes" id="UP000178129">
    <property type="component" value="Unassembled WGS sequence"/>
</dbReference>
<dbReference type="EMBL" id="FJUW01000003">
    <property type="protein sequence ID" value="CZS89663.1"/>
    <property type="molecule type" value="Genomic_DNA"/>
</dbReference>
<dbReference type="InParanoid" id="A0A1E1JV20"/>
<feature type="region of interest" description="Disordered" evidence="1">
    <location>
        <begin position="33"/>
        <end position="64"/>
    </location>
</feature>
<feature type="region of interest" description="Disordered" evidence="1">
    <location>
        <begin position="148"/>
        <end position="181"/>
    </location>
</feature>
<feature type="compositionally biased region" description="Basic and acidic residues" evidence="1">
    <location>
        <begin position="148"/>
        <end position="160"/>
    </location>
</feature>
<evidence type="ECO:0000313" key="2">
    <source>
        <dbReference type="EMBL" id="CZS89663.1"/>
    </source>
</evidence>
<feature type="region of interest" description="Disordered" evidence="1">
    <location>
        <begin position="353"/>
        <end position="377"/>
    </location>
</feature>
<reference evidence="3" key="1">
    <citation type="submission" date="2016-03" db="EMBL/GenBank/DDBJ databases">
        <authorList>
            <person name="Ploux O."/>
        </authorList>
    </citation>
    <scope>NUCLEOTIDE SEQUENCE [LARGE SCALE GENOMIC DNA]</scope>
    <source>
        <strain evidence="3">UK7</strain>
    </source>
</reference>
<dbReference type="STRING" id="914237.A0A1E1JV20"/>
<name>A0A1E1JV20_9HELO</name>
<organism evidence="2 3">
    <name type="scientific">Rhynchosporium graminicola</name>
    <dbReference type="NCBI Taxonomy" id="2792576"/>
    <lineage>
        <taxon>Eukaryota</taxon>
        <taxon>Fungi</taxon>
        <taxon>Dikarya</taxon>
        <taxon>Ascomycota</taxon>
        <taxon>Pezizomycotina</taxon>
        <taxon>Leotiomycetes</taxon>
        <taxon>Helotiales</taxon>
        <taxon>Ploettnerulaceae</taxon>
        <taxon>Rhynchosporium</taxon>
    </lineage>
</organism>
<protein>
    <submittedName>
        <fullName evidence="2">Uncharacterized protein</fullName>
    </submittedName>
</protein>
<feature type="compositionally biased region" description="Low complexity" evidence="1">
    <location>
        <begin position="292"/>
        <end position="302"/>
    </location>
</feature>
<dbReference type="AlphaFoldDB" id="A0A1E1JV20"/>
<evidence type="ECO:0000256" key="1">
    <source>
        <dbReference type="SAM" id="MobiDB-lite"/>
    </source>
</evidence>
<accession>A0A1E1JV20</accession>
<gene>
    <name evidence="2" type="ORF">RCO7_02481</name>
</gene>
<feature type="region of interest" description="Disordered" evidence="1">
    <location>
        <begin position="103"/>
        <end position="130"/>
    </location>
</feature>
<proteinExistence type="predicted"/>
<feature type="region of interest" description="Disordered" evidence="1">
    <location>
        <begin position="1"/>
        <end position="21"/>
    </location>
</feature>
<feature type="region of interest" description="Disordered" evidence="1">
    <location>
        <begin position="276"/>
        <end position="326"/>
    </location>
</feature>
<keyword evidence="3" id="KW-1185">Reference proteome</keyword>
<feature type="compositionally biased region" description="Polar residues" evidence="1">
    <location>
        <begin position="33"/>
        <end position="47"/>
    </location>
</feature>
<sequence length="700" mass="79056">MSAPTETSRTSNSQVTPNSRFRSRFLFRSGKIYSSTLPSTAPSQNMESAIYEPEDTPLSANETTLRSGSVRKAAQILGLKEEAVRAGQQYCFKRNLRRFQQDTPLAEQNPGRSPPQKSTNSKTTTGRSRASTYPIALPSWIRKAYDLKSTQDTETRRKSAPDSAAIKSHSPPNSATKSFSLSSIRRTSLRRVFETVRRRFTGSSLSLPVFEDDDEEFFLDLGSNRRGFSLDLPPHVSQDKSEIDNIRRKNIDAYLNLNSDVIPPPGFNDEEVDWEKMDNNPPAMTPDNSQRLSTSSSNLTTSEAPSLPANLPEQTIPEETTASTSAAASSEMWKEVVWHPEPTRNWVLTNVAPHDTSREDGGAENESQPLGESAKSRKGWLEATEGIALYRSLIAQSLQIPLPHEFTSHEYGEKGYEKINPIKHFIRKKFRQNTHHASPRLIVSALEAGYAAEELLYSAIIGSTTALSQIHGLLHTLHRQRLLARQRCAQPAPRPTAALKARLRAYPGAGKVVDIRPLPLSKLSANRHVPSLTIATFLPFLRFKKEQSPYLSRVLSQKTKLKQKRTNWIDVLEMQVEMGNMEGEWEDCVLEAVEDEGKAEESEGLERLGWGSEDESWAVEADKSRKQVLRNIYKEYSNAKRLADRLVGVVKEERDLWEWERSQRKEKKWKAKGYVVEEKSFQRKEKGEEKFATWKPLSAS</sequence>
<feature type="compositionally biased region" description="Polar residues" evidence="1">
    <location>
        <begin position="1"/>
        <end position="18"/>
    </location>
</feature>